<protein>
    <submittedName>
        <fullName evidence="1">Uncharacterized protein</fullName>
    </submittedName>
</protein>
<gene>
    <name evidence="1" type="ORF">XENOCAPTIV_013269</name>
</gene>
<organism evidence="1 2">
    <name type="scientific">Xenoophorus captivus</name>
    <dbReference type="NCBI Taxonomy" id="1517983"/>
    <lineage>
        <taxon>Eukaryota</taxon>
        <taxon>Metazoa</taxon>
        <taxon>Chordata</taxon>
        <taxon>Craniata</taxon>
        <taxon>Vertebrata</taxon>
        <taxon>Euteleostomi</taxon>
        <taxon>Actinopterygii</taxon>
        <taxon>Neopterygii</taxon>
        <taxon>Teleostei</taxon>
        <taxon>Neoteleostei</taxon>
        <taxon>Acanthomorphata</taxon>
        <taxon>Ovalentaria</taxon>
        <taxon>Atherinomorphae</taxon>
        <taxon>Cyprinodontiformes</taxon>
        <taxon>Goodeidae</taxon>
        <taxon>Xenoophorus</taxon>
    </lineage>
</organism>
<evidence type="ECO:0000313" key="1">
    <source>
        <dbReference type="EMBL" id="MEQ2213337.1"/>
    </source>
</evidence>
<keyword evidence="2" id="KW-1185">Reference proteome</keyword>
<name>A0ABV0S1B3_9TELE</name>
<comment type="caution">
    <text evidence="1">The sequence shown here is derived from an EMBL/GenBank/DDBJ whole genome shotgun (WGS) entry which is preliminary data.</text>
</comment>
<accession>A0ABV0S1B3</accession>
<sequence>RGVEKGHPQPHHPSFGSLFPCQICDGDNHFPSVEFQHARKVFALPVPVFGVDERHLVVMGEGGAGGANE</sequence>
<proteinExistence type="predicted"/>
<evidence type="ECO:0000313" key="2">
    <source>
        <dbReference type="Proteomes" id="UP001434883"/>
    </source>
</evidence>
<feature type="non-terminal residue" evidence="1">
    <location>
        <position position="1"/>
    </location>
</feature>
<reference evidence="1 2" key="1">
    <citation type="submission" date="2021-06" db="EMBL/GenBank/DDBJ databases">
        <authorList>
            <person name="Palmer J.M."/>
        </authorList>
    </citation>
    <scope>NUCLEOTIDE SEQUENCE [LARGE SCALE GENOMIC DNA]</scope>
    <source>
        <strain evidence="1 2">XC_2019</strain>
        <tissue evidence="1">Muscle</tissue>
    </source>
</reference>
<dbReference type="Proteomes" id="UP001434883">
    <property type="component" value="Unassembled WGS sequence"/>
</dbReference>
<dbReference type="EMBL" id="JAHRIN010061586">
    <property type="protein sequence ID" value="MEQ2213337.1"/>
    <property type="molecule type" value="Genomic_DNA"/>
</dbReference>